<keyword evidence="2" id="KW-0472">Membrane</keyword>
<dbReference type="Proteomes" id="UP001341840">
    <property type="component" value="Unassembled WGS sequence"/>
</dbReference>
<evidence type="ECO:0000313" key="4">
    <source>
        <dbReference type="Proteomes" id="UP001341840"/>
    </source>
</evidence>
<keyword evidence="2" id="KW-0812">Transmembrane</keyword>
<feature type="region of interest" description="Disordered" evidence="1">
    <location>
        <begin position="1"/>
        <end position="26"/>
    </location>
</feature>
<accession>A0ABU6Q912</accession>
<evidence type="ECO:0000313" key="3">
    <source>
        <dbReference type="EMBL" id="MED6108276.1"/>
    </source>
</evidence>
<keyword evidence="4" id="KW-1185">Reference proteome</keyword>
<dbReference type="EMBL" id="JASCZI010000075">
    <property type="protein sequence ID" value="MED6108276.1"/>
    <property type="molecule type" value="Genomic_DNA"/>
</dbReference>
<reference evidence="3 4" key="1">
    <citation type="journal article" date="2023" name="Plants (Basel)">
        <title>Bridging the Gap: Combining Genomics and Transcriptomics Approaches to Understand Stylosanthes scabra, an Orphan Legume from the Brazilian Caatinga.</title>
        <authorList>
            <person name="Ferreira-Neto J.R.C."/>
            <person name="da Silva M.D."/>
            <person name="Binneck E."/>
            <person name="de Melo N.F."/>
            <person name="da Silva R.H."/>
            <person name="de Melo A.L.T.M."/>
            <person name="Pandolfi V."/>
            <person name="Bustamante F.O."/>
            <person name="Brasileiro-Vidal A.C."/>
            <person name="Benko-Iseppon A.M."/>
        </authorList>
    </citation>
    <scope>NUCLEOTIDE SEQUENCE [LARGE SCALE GENOMIC DNA]</scope>
    <source>
        <tissue evidence="3">Leaves</tissue>
    </source>
</reference>
<proteinExistence type="predicted"/>
<gene>
    <name evidence="3" type="ORF">PIB30_022233</name>
</gene>
<comment type="caution">
    <text evidence="3">The sequence shown here is derived from an EMBL/GenBank/DDBJ whole genome shotgun (WGS) entry which is preliminary data.</text>
</comment>
<organism evidence="3 4">
    <name type="scientific">Stylosanthes scabra</name>
    <dbReference type="NCBI Taxonomy" id="79078"/>
    <lineage>
        <taxon>Eukaryota</taxon>
        <taxon>Viridiplantae</taxon>
        <taxon>Streptophyta</taxon>
        <taxon>Embryophyta</taxon>
        <taxon>Tracheophyta</taxon>
        <taxon>Spermatophyta</taxon>
        <taxon>Magnoliopsida</taxon>
        <taxon>eudicotyledons</taxon>
        <taxon>Gunneridae</taxon>
        <taxon>Pentapetalae</taxon>
        <taxon>rosids</taxon>
        <taxon>fabids</taxon>
        <taxon>Fabales</taxon>
        <taxon>Fabaceae</taxon>
        <taxon>Papilionoideae</taxon>
        <taxon>50 kb inversion clade</taxon>
        <taxon>dalbergioids sensu lato</taxon>
        <taxon>Dalbergieae</taxon>
        <taxon>Pterocarpus clade</taxon>
        <taxon>Stylosanthes</taxon>
    </lineage>
</organism>
<protein>
    <submittedName>
        <fullName evidence="3">Uncharacterized protein</fullName>
    </submittedName>
</protein>
<keyword evidence="2" id="KW-1133">Transmembrane helix</keyword>
<feature type="transmembrane region" description="Helical" evidence="2">
    <location>
        <begin position="113"/>
        <end position="131"/>
    </location>
</feature>
<name>A0ABU6Q912_9FABA</name>
<sequence>MERDGLPSGSHRSGSGRRGERSSSSTQGFFAAKVGNERDGFNSCCLLYVQIKHNHCNFFLWLDQHLAKFGKMEDFKGAEDEEDVNKHFSKMKLEIRLGDLEERVSAIEKKKRMHVFLIVLGIAVVLLSICVSKV</sequence>
<evidence type="ECO:0000256" key="2">
    <source>
        <dbReference type="SAM" id="Phobius"/>
    </source>
</evidence>
<evidence type="ECO:0000256" key="1">
    <source>
        <dbReference type="SAM" id="MobiDB-lite"/>
    </source>
</evidence>